<accession>A0A1H6JV92</accession>
<keyword evidence="1" id="KW-0732">Signal</keyword>
<dbReference type="InterPro" id="IPR021307">
    <property type="entry name" value="DUF2884"/>
</dbReference>
<keyword evidence="3" id="KW-1185">Reference proteome</keyword>
<dbReference type="OrthoDB" id="6399077at2"/>
<proteinExistence type="predicted"/>
<feature type="signal peptide" evidence="1">
    <location>
        <begin position="1"/>
        <end position="21"/>
    </location>
</feature>
<feature type="chain" id="PRO_5011508160" description="DUF2884 family protein" evidence="1">
    <location>
        <begin position="22"/>
        <end position="271"/>
    </location>
</feature>
<evidence type="ECO:0000256" key="1">
    <source>
        <dbReference type="SAM" id="SignalP"/>
    </source>
</evidence>
<dbReference type="EMBL" id="FNXF01000002">
    <property type="protein sequence ID" value="SEH66489.1"/>
    <property type="molecule type" value="Genomic_DNA"/>
</dbReference>
<dbReference type="AlphaFoldDB" id="A0A1H6JV92"/>
<dbReference type="Pfam" id="PF11101">
    <property type="entry name" value="DUF2884"/>
    <property type="match status" value="1"/>
</dbReference>
<gene>
    <name evidence="2" type="ORF">SAMN05660691_00742</name>
</gene>
<name>A0A1H6JV92_9GAMM</name>
<evidence type="ECO:0008006" key="4">
    <source>
        <dbReference type="Google" id="ProtNLM"/>
    </source>
</evidence>
<protein>
    <recommendedName>
        <fullName evidence="4">DUF2884 family protein</fullName>
    </recommendedName>
</protein>
<dbReference type="STRING" id="173990.SAMN05660691_00742"/>
<evidence type="ECO:0000313" key="3">
    <source>
        <dbReference type="Proteomes" id="UP000199371"/>
    </source>
</evidence>
<evidence type="ECO:0000313" key="2">
    <source>
        <dbReference type="EMBL" id="SEH66489.1"/>
    </source>
</evidence>
<dbReference type="RefSeq" id="WP_092790341.1">
    <property type="nucleotide sequence ID" value="NZ_FNXF01000002.1"/>
</dbReference>
<organism evidence="2 3">
    <name type="scientific">Rheinheimera pacifica</name>
    <dbReference type="NCBI Taxonomy" id="173990"/>
    <lineage>
        <taxon>Bacteria</taxon>
        <taxon>Pseudomonadati</taxon>
        <taxon>Pseudomonadota</taxon>
        <taxon>Gammaproteobacteria</taxon>
        <taxon>Chromatiales</taxon>
        <taxon>Chromatiaceae</taxon>
        <taxon>Rheinheimera</taxon>
    </lineage>
</organism>
<sequence length="271" mass="29811">MKSLLIASSFVLTSISTAVMAHDEHSCNINFDKDLSINSQLVSMKDGSTELWRINNSGQLWLDGKAVTTDSNTQALLREYQAGIRTQTLETVALVEDALVLAADAVDSVLTELTGDSLQQHPALQTALDKIKTSTESIVVRSGDNIDIYGSRFDNLDDAFGAEFEQAIEEAVTNSMGSILMLVGKAMTSGEGNFEQRMQAFGERMERFGEDLEARMDIKAQALEQRGDAMCSNLQALDTLESQIQQAIPQMQQYDLIEVNSNNSTAFYLFN</sequence>
<reference evidence="3" key="1">
    <citation type="submission" date="2016-10" db="EMBL/GenBank/DDBJ databases">
        <authorList>
            <person name="Varghese N."/>
            <person name="Submissions S."/>
        </authorList>
    </citation>
    <scope>NUCLEOTIDE SEQUENCE [LARGE SCALE GENOMIC DNA]</scope>
    <source>
        <strain evidence="3">DSM 17616</strain>
    </source>
</reference>
<dbReference type="Proteomes" id="UP000199371">
    <property type="component" value="Unassembled WGS sequence"/>
</dbReference>